<feature type="transmembrane region" description="Helical" evidence="8">
    <location>
        <begin position="52"/>
        <end position="74"/>
    </location>
</feature>
<dbReference type="AlphaFoldDB" id="A0A0W0Y592"/>
<feature type="transmembrane region" description="Helical" evidence="8">
    <location>
        <begin position="296"/>
        <end position="315"/>
    </location>
</feature>
<evidence type="ECO:0000259" key="9">
    <source>
        <dbReference type="PROSITE" id="PS50850"/>
    </source>
</evidence>
<feature type="transmembrane region" description="Helical" evidence="8">
    <location>
        <begin position="321"/>
        <end position="340"/>
    </location>
</feature>
<comment type="caution">
    <text evidence="10">The sequence shown here is derived from an EMBL/GenBank/DDBJ whole genome shotgun (WGS) entry which is preliminary data.</text>
</comment>
<feature type="transmembrane region" description="Helical" evidence="8">
    <location>
        <begin position="389"/>
        <end position="412"/>
    </location>
</feature>
<evidence type="ECO:0000256" key="2">
    <source>
        <dbReference type="ARBA" id="ARBA00022448"/>
    </source>
</evidence>
<keyword evidence="5" id="KW-0769">Symport</keyword>
<evidence type="ECO:0000256" key="3">
    <source>
        <dbReference type="ARBA" id="ARBA00022475"/>
    </source>
</evidence>
<dbReference type="GO" id="GO:0015293">
    <property type="term" value="F:symporter activity"/>
    <property type="evidence" value="ECO:0007669"/>
    <property type="project" value="UniProtKB-KW"/>
</dbReference>
<feature type="transmembrane region" description="Helical" evidence="8">
    <location>
        <begin position="361"/>
        <end position="383"/>
    </location>
</feature>
<feature type="domain" description="Major facilitator superfamily (MFS) profile" evidence="9">
    <location>
        <begin position="10"/>
        <end position="416"/>
    </location>
</feature>
<keyword evidence="7 8" id="KW-0472">Membrane</keyword>
<dbReference type="PANTHER" id="PTHR43528:SF8">
    <property type="entry name" value="BLR0239 PROTEIN"/>
    <property type="match status" value="1"/>
</dbReference>
<accession>A0A0W0Y592</accession>
<evidence type="ECO:0000256" key="6">
    <source>
        <dbReference type="ARBA" id="ARBA00022989"/>
    </source>
</evidence>
<proteinExistence type="predicted"/>
<protein>
    <submittedName>
        <fullName evidence="10">MFS transporter</fullName>
    </submittedName>
</protein>
<dbReference type="EMBL" id="LNYS01000006">
    <property type="protein sequence ID" value="KTD51758.1"/>
    <property type="molecule type" value="Genomic_DNA"/>
</dbReference>
<comment type="subcellular location">
    <subcellularLocation>
        <location evidence="1">Cell membrane</location>
        <topology evidence="1">Multi-pass membrane protein</topology>
    </subcellularLocation>
</comment>
<evidence type="ECO:0000256" key="4">
    <source>
        <dbReference type="ARBA" id="ARBA00022692"/>
    </source>
</evidence>
<dbReference type="Pfam" id="PF07690">
    <property type="entry name" value="MFS_1"/>
    <property type="match status" value="1"/>
</dbReference>
<dbReference type="InterPro" id="IPR051084">
    <property type="entry name" value="H+-coupled_symporters"/>
</dbReference>
<evidence type="ECO:0000256" key="1">
    <source>
        <dbReference type="ARBA" id="ARBA00004651"/>
    </source>
</evidence>
<dbReference type="GO" id="GO:0005886">
    <property type="term" value="C:plasma membrane"/>
    <property type="evidence" value="ECO:0007669"/>
    <property type="project" value="UniProtKB-SubCell"/>
</dbReference>
<feature type="transmembrane region" description="Helical" evidence="8">
    <location>
        <begin position="222"/>
        <end position="246"/>
    </location>
</feature>
<dbReference type="Proteomes" id="UP000054618">
    <property type="component" value="Unassembled WGS sequence"/>
</dbReference>
<feature type="transmembrane region" description="Helical" evidence="8">
    <location>
        <begin position="157"/>
        <end position="176"/>
    </location>
</feature>
<dbReference type="InterPro" id="IPR011701">
    <property type="entry name" value="MFS"/>
</dbReference>
<evidence type="ECO:0000313" key="11">
    <source>
        <dbReference type="Proteomes" id="UP000054618"/>
    </source>
</evidence>
<sequence>MNHQGLNKWQLTAIIIGNVLEWYDFVVFSFMLVFISRLFFPSQDPLSSLLSTTATFGISFCLRPLGGLIFGLFADRYGSKSAMLVIISLMAFATFLIVCTPTYRDIGIYATYILIIARMLQGLATSGEFGTAINLLIRMAPEKNRYFYSSWQMFGQLLALAMGTVVGLLMTEFYTTETIENWAWRLPFLLGLLIMPVGILLRKTFKHSASSLIEKNPLNPKLGDLPPFNIICGMGLVAGASVPLYLIINYMPTYAHLYLHFSLNEAYFCCFIGLCAGLISIFFGGKLADRINPVTLAILSLSCQLILAFPLYSYLMLVHQIALFALIQITMTALMGFYLASFAPMIADLFPDPIQTTGISVSYNFSVMLFGGFAPFIVTWLIQSTGSPLAMLAYLMIGLSLALIVCLVKVMLNLRQSQVLVSN</sequence>
<dbReference type="InterPro" id="IPR020846">
    <property type="entry name" value="MFS_dom"/>
</dbReference>
<dbReference type="RefSeq" id="WP_058506712.1">
    <property type="nucleotide sequence ID" value="NZ_CAAAIK010000002.1"/>
</dbReference>
<keyword evidence="2" id="KW-0813">Transport</keyword>
<reference evidence="10 11" key="1">
    <citation type="submission" date="2015-11" db="EMBL/GenBank/DDBJ databases">
        <title>Genomic analysis of 38 Legionella species identifies large and diverse effector repertoires.</title>
        <authorList>
            <person name="Burstein D."/>
            <person name="Amaro F."/>
            <person name="Zusman T."/>
            <person name="Lifshitz Z."/>
            <person name="Cohen O."/>
            <person name="Gilbert J.A."/>
            <person name="Pupko T."/>
            <person name="Shuman H.A."/>
            <person name="Segal G."/>
        </authorList>
    </citation>
    <scope>NUCLEOTIDE SEQUENCE [LARGE SCALE GENOMIC DNA]</scope>
    <source>
        <strain evidence="10 11">CDC#1442-AUS-E</strain>
    </source>
</reference>
<feature type="transmembrane region" description="Helical" evidence="8">
    <location>
        <begin position="182"/>
        <end position="201"/>
    </location>
</feature>
<dbReference type="OrthoDB" id="3690818at2"/>
<feature type="transmembrane region" description="Helical" evidence="8">
    <location>
        <begin position="20"/>
        <end position="40"/>
    </location>
</feature>
<keyword evidence="4 8" id="KW-0812">Transmembrane</keyword>
<dbReference type="PANTHER" id="PTHR43528">
    <property type="entry name" value="ALPHA-KETOGLUTARATE PERMEASE"/>
    <property type="match status" value="1"/>
</dbReference>
<dbReference type="PATRIC" id="fig|45073.5.peg.634"/>
<keyword evidence="11" id="KW-1185">Reference proteome</keyword>
<evidence type="ECO:0000256" key="7">
    <source>
        <dbReference type="ARBA" id="ARBA00023136"/>
    </source>
</evidence>
<evidence type="ECO:0000313" key="10">
    <source>
        <dbReference type="EMBL" id="KTD51758.1"/>
    </source>
</evidence>
<keyword evidence="3" id="KW-1003">Cell membrane</keyword>
<feature type="transmembrane region" description="Helical" evidence="8">
    <location>
        <begin position="266"/>
        <end position="284"/>
    </location>
</feature>
<keyword evidence="6 8" id="KW-1133">Transmembrane helix</keyword>
<dbReference type="PROSITE" id="PS50850">
    <property type="entry name" value="MFS"/>
    <property type="match status" value="1"/>
</dbReference>
<dbReference type="SUPFAM" id="SSF103473">
    <property type="entry name" value="MFS general substrate transporter"/>
    <property type="match status" value="1"/>
</dbReference>
<dbReference type="STRING" id="45073.Lqui_0602"/>
<feature type="transmembrane region" description="Helical" evidence="8">
    <location>
        <begin position="81"/>
        <end position="103"/>
    </location>
</feature>
<dbReference type="Gene3D" id="1.20.1250.20">
    <property type="entry name" value="MFS general substrate transporter like domains"/>
    <property type="match status" value="2"/>
</dbReference>
<gene>
    <name evidence="10" type="ORF">Lqui_0602</name>
</gene>
<dbReference type="InterPro" id="IPR036259">
    <property type="entry name" value="MFS_trans_sf"/>
</dbReference>
<evidence type="ECO:0000256" key="5">
    <source>
        <dbReference type="ARBA" id="ARBA00022847"/>
    </source>
</evidence>
<organism evidence="10 11">
    <name type="scientific">Legionella quinlivanii</name>
    <dbReference type="NCBI Taxonomy" id="45073"/>
    <lineage>
        <taxon>Bacteria</taxon>
        <taxon>Pseudomonadati</taxon>
        <taxon>Pseudomonadota</taxon>
        <taxon>Gammaproteobacteria</taxon>
        <taxon>Legionellales</taxon>
        <taxon>Legionellaceae</taxon>
        <taxon>Legionella</taxon>
    </lineage>
</organism>
<evidence type="ECO:0000256" key="8">
    <source>
        <dbReference type="SAM" id="Phobius"/>
    </source>
</evidence>
<name>A0A0W0Y592_9GAMM</name>